<dbReference type="Pfam" id="PF03466">
    <property type="entry name" value="LysR_substrate"/>
    <property type="match status" value="1"/>
</dbReference>
<evidence type="ECO:0000313" key="3">
    <source>
        <dbReference type="Proteomes" id="UP001429564"/>
    </source>
</evidence>
<protein>
    <recommendedName>
        <fullName evidence="1">LysR substrate-binding domain-containing protein</fullName>
    </recommendedName>
</protein>
<feature type="domain" description="LysR substrate-binding" evidence="1">
    <location>
        <begin position="10"/>
        <end position="165"/>
    </location>
</feature>
<dbReference type="EMBL" id="QHLQ01000016">
    <property type="protein sequence ID" value="NIZ62314.1"/>
    <property type="molecule type" value="Genomic_DNA"/>
</dbReference>
<dbReference type="Proteomes" id="UP001429564">
    <property type="component" value="Unassembled WGS sequence"/>
</dbReference>
<keyword evidence="3" id="KW-1185">Reference proteome</keyword>
<accession>A0ABX0WC10</accession>
<gene>
    <name evidence="2" type="ORF">DL239_15165</name>
</gene>
<reference evidence="2 3" key="1">
    <citation type="submission" date="2018-05" db="EMBL/GenBank/DDBJ databases">
        <authorList>
            <person name="Zhang Y.-J."/>
        </authorList>
    </citation>
    <scope>NUCLEOTIDE SEQUENCE [LARGE SCALE GENOMIC DNA]</scope>
    <source>
        <strain evidence="2 3">CY04</strain>
    </source>
</reference>
<evidence type="ECO:0000313" key="2">
    <source>
        <dbReference type="EMBL" id="NIZ62314.1"/>
    </source>
</evidence>
<dbReference type="InterPro" id="IPR005119">
    <property type="entry name" value="LysR_subst-bd"/>
</dbReference>
<comment type="caution">
    <text evidence="2">The sequence shown here is derived from an EMBL/GenBank/DDBJ whole genome shotgun (WGS) entry which is preliminary data.</text>
</comment>
<proteinExistence type="predicted"/>
<evidence type="ECO:0000259" key="1">
    <source>
        <dbReference type="Pfam" id="PF03466"/>
    </source>
</evidence>
<dbReference type="SUPFAM" id="SSF53850">
    <property type="entry name" value="Periplasmic binding protein-like II"/>
    <property type="match status" value="1"/>
</dbReference>
<dbReference type="Gene3D" id="3.40.190.290">
    <property type="match status" value="1"/>
</dbReference>
<organism evidence="2 3">
    <name type="scientific">Parasedimentitalea denitrificans</name>
    <dbReference type="NCBI Taxonomy" id="2211118"/>
    <lineage>
        <taxon>Bacteria</taxon>
        <taxon>Pseudomonadati</taxon>
        <taxon>Pseudomonadota</taxon>
        <taxon>Alphaproteobacteria</taxon>
        <taxon>Rhodobacterales</taxon>
        <taxon>Paracoccaceae</taxon>
        <taxon>Parasedimentitalea</taxon>
    </lineage>
</organism>
<sequence length="177" mass="19986">MAIEFVHSVGVLNLLEGEADIAFRVAMSDPDENLIGRKIGTEHFALYGTQNYADKFGLPRSSNEFHGHRFVTLMREDVPDILYQWIVSHVSPDQIINTFSDLEMLHASIKAGMGLGLIHARWADTDDAFVRCFDNISDLSRPVMMLIGPEAYRRPEVKAFTKFFAPRYAAIFSDQSS</sequence>
<name>A0ABX0WC10_9RHOB</name>